<keyword evidence="5" id="KW-0539">Nucleus</keyword>
<dbReference type="OMA" id="PTNNYPM"/>
<dbReference type="GO" id="GO:0003700">
    <property type="term" value="F:DNA-binding transcription factor activity"/>
    <property type="evidence" value="ECO:0007669"/>
    <property type="project" value="InterPro"/>
</dbReference>
<sequence>MEKEVNESRKGQKAGGGAWVERERRKKMKDMFSSLHALLPQLPAKADHCTIVDEAVRYIKSLEHTLQTAQKQRLTKLRSSASTSITSKTEARSDAGVTRKAFLADHFQEEEDRPSKKLACGNNPSPTSLDSQQASCFKTWFSPNIVVNICGNEAHVSVCSPRRPGLLSTVFYILEKHKLDVISAHISSDQHRCMYMIHAHYVSPQNFLLN</sequence>
<organism evidence="8 9">
    <name type="scientific">Rosa chinensis</name>
    <name type="common">China rose</name>
    <dbReference type="NCBI Taxonomy" id="74649"/>
    <lineage>
        <taxon>Eukaryota</taxon>
        <taxon>Viridiplantae</taxon>
        <taxon>Streptophyta</taxon>
        <taxon>Embryophyta</taxon>
        <taxon>Tracheophyta</taxon>
        <taxon>Spermatophyta</taxon>
        <taxon>Magnoliopsida</taxon>
        <taxon>eudicotyledons</taxon>
        <taxon>Gunneridae</taxon>
        <taxon>Pentapetalae</taxon>
        <taxon>rosids</taxon>
        <taxon>fabids</taxon>
        <taxon>Rosales</taxon>
        <taxon>Rosaceae</taxon>
        <taxon>Rosoideae</taxon>
        <taxon>Rosoideae incertae sedis</taxon>
        <taxon>Rosa</taxon>
    </lineage>
</organism>
<comment type="subcellular location">
    <subcellularLocation>
        <location evidence="1">Nucleus</location>
    </subcellularLocation>
</comment>
<evidence type="ECO:0000256" key="5">
    <source>
        <dbReference type="ARBA" id="ARBA00023242"/>
    </source>
</evidence>
<feature type="domain" description="BHLH" evidence="7">
    <location>
        <begin position="12"/>
        <end position="62"/>
    </location>
</feature>
<dbReference type="CDD" id="cd11393">
    <property type="entry name" value="bHLH_AtbHLH_like"/>
    <property type="match status" value="1"/>
</dbReference>
<dbReference type="InterPro" id="IPR054502">
    <property type="entry name" value="bHLH-TF_ACT-like_plant"/>
</dbReference>
<dbReference type="SMART" id="SM00353">
    <property type="entry name" value="HLH"/>
    <property type="match status" value="1"/>
</dbReference>
<dbReference type="GO" id="GO:0005634">
    <property type="term" value="C:nucleus"/>
    <property type="evidence" value="ECO:0007669"/>
    <property type="project" value="UniProtKB-SubCell"/>
</dbReference>
<dbReference type="InterPro" id="IPR011598">
    <property type="entry name" value="bHLH_dom"/>
</dbReference>
<dbReference type="CDD" id="cd04873">
    <property type="entry name" value="ACT_UUR-ACR-like"/>
    <property type="match status" value="1"/>
</dbReference>
<evidence type="ECO:0000256" key="4">
    <source>
        <dbReference type="ARBA" id="ARBA00023163"/>
    </source>
</evidence>
<feature type="region of interest" description="Disordered" evidence="6">
    <location>
        <begin position="1"/>
        <end position="22"/>
    </location>
</feature>
<name>A0A2P6Q0K1_ROSCH</name>
<gene>
    <name evidence="8" type="ORF">RchiOBHm_Chr6g0308241</name>
</gene>
<keyword evidence="9" id="KW-1185">Reference proteome</keyword>
<dbReference type="Pfam" id="PF22754">
    <property type="entry name" value="bHLH-TF_ACT-like_plant"/>
    <property type="match status" value="1"/>
</dbReference>
<feature type="compositionally biased region" description="Basic and acidic residues" evidence="6">
    <location>
        <begin position="1"/>
        <end position="10"/>
    </location>
</feature>
<dbReference type="EMBL" id="PDCK01000044">
    <property type="protein sequence ID" value="PRQ27714.1"/>
    <property type="molecule type" value="Genomic_DNA"/>
</dbReference>
<reference evidence="8 9" key="1">
    <citation type="journal article" date="2018" name="Nat. Genet.">
        <title>The Rosa genome provides new insights in the design of modern roses.</title>
        <authorList>
            <person name="Bendahmane M."/>
        </authorList>
    </citation>
    <scope>NUCLEOTIDE SEQUENCE [LARGE SCALE GENOMIC DNA]</scope>
    <source>
        <strain evidence="9">cv. Old Blush</strain>
    </source>
</reference>
<evidence type="ECO:0000256" key="2">
    <source>
        <dbReference type="ARBA" id="ARBA00023015"/>
    </source>
</evidence>
<dbReference type="PROSITE" id="PS50888">
    <property type="entry name" value="BHLH"/>
    <property type="match status" value="1"/>
</dbReference>
<dbReference type="PANTHER" id="PTHR46772">
    <property type="entry name" value="BHLH DOMAIN-CONTAINING PROTEIN"/>
    <property type="match status" value="1"/>
</dbReference>
<keyword evidence="4" id="KW-0804">Transcription</keyword>
<proteinExistence type="predicted"/>
<dbReference type="AlphaFoldDB" id="A0A2P6Q0K1"/>
<protein>
    <submittedName>
        <fullName evidence="8">Putative transcription factor bHLH family</fullName>
    </submittedName>
</protein>
<dbReference type="Pfam" id="PF00010">
    <property type="entry name" value="HLH"/>
    <property type="match status" value="1"/>
</dbReference>
<evidence type="ECO:0000259" key="7">
    <source>
        <dbReference type="PROSITE" id="PS50888"/>
    </source>
</evidence>
<evidence type="ECO:0000256" key="3">
    <source>
        <dbReference type="ARBA" id="ARBA00023125"/>
    </source>
</evidence>
<dbReference type="InterPro" id="IPR044278">
    <property type="entry name" value="BHLH95-like"/>
</dbReference>
<dbReference type="GO" id="GO:0009960">
    <property type="term" value="P:endosperm development"/>
    <property type="evidence" value="ECO:0007669"/>
    <property type="project" value="InterPro"/>
</dbReference>
<dbReference type="GO" id="GO:0003677">
    <property type="term" value="F:DNA binding"/>
    <property type="evidence" value="ECO:0007669"/>
    <property type="project" value="UniProtKB-KW"/>
</dbReference>
<dbReference type="SUPFAM" id="SSF47459">
    <property type="entry name" value="HLH, helix-loop-helix DNA-binding domain"/>
    <property type="match status" value="1"/>
</dbReference>
<dbReference type="PANTHER" id="PTHR46772:SF2">
    <property type="entry name" value="BHLH DOMAIN-CONTAINING PROTEIN"/>
    <property type="match status" value="1"/>
</dbReference>
<evidence type="ECO:0000256" key="1">
    <source>
        <dbReference type="ARBA" id="ARBA00004123"/>
    </source>
</evidence>
<accession>A0A2P6Q0K1</accession>
<dbReference type="Gene3D" id="4.10.280.10">
    <property type="entry name" value="Helix-loop-helix DNA-binding domain"/>
    <property type="match status" value="1"/>
</dbReference>
<dbReference type="STRING" id="74649.A0A2P6Q0K1"/>
<dbReference type="InterPro" id="IPR045239">
    <property type="entry name" value="bHLH95_bHLH"/>
</dbReference>
<dbReference type="GO" id="GO:0046983">
    <property type="term" value="F:protein dimerization activity"/>
    <property type="evidence" value="ECO:0007669"/>
    <property type="project" value="InterPro"/>
</dbReference>
<comment type="caution">
    <text evidence="8">The sequence shown here is derived from an EMBL/GenBank/DDBJ whole genome shotgun (WGS) entry which is preliminary data.</text>
</comment>
<dbReference type="InterPro" id="IPR036638">
    <property type="entry name" value="HLH_DNA-bd_sf"/>
</dbReference>
<keyword evidence="2" id="KW-0805">Transcription regulation</keyword>
<evidence type="ECO:0000313" key="9">
    <source>
        <dbReference type="Proteomes" id="UP000238479"/>
    </source>
</evidence>
<dbReference type="InterPro" id="IPR045865">
    <property type="entry name" value="ACT-like_dom_sf"/>
</dbReference>
<evidence type="ECO:0000256" key="6">
    <source>
        <dbReference type="SAM" id="MobiDB-lite"/>
    </source>
</evidence>
<dbReference type="Gramene" id="PRQ27714">
    <property type="protein sequence ID" value="PRQ27714"/>
    <property type="gene ID" value="RchiOBHm_Chr6g0308241"/>
</dbReference>
<keyword evidence="3" id="KW-0238">DNA-binding</keyword>
<evidence type="ECO:0000313" key="8">
    <source>
        <dbReference type="EMBL" id="PRQ27714.1"/>
    </source>
</evidence>
<dbReference type="SUPFAM" id="SSF55021">
    <property type="entry name" value="ACT-like"/>
    <property type="match status" value="1"/>
</dbReference>
<dbReference type="Proteomes" id="UP000238479">
    <property type="component" value="Chromosome 6"/>
</dbReference>